<dbReference type="HOGENOM" id="CLU_3069642_0_0_1"/>
<reference evidence="1 2" key="1">
    <citation type="submission" date="2014-04" db="EMBL/GenBank/DDBJ databases">
        <authorList>
            <consortium name="DOE Joint Genome Institute"/>
            <person name="Kuo A."/>
            <person name="Kohler A."/>
            <person name="Costa M.D."/>
            <person name="Nagy L.G."/>
            <person name="Floudas D."/>
            <person name="Copeland A."/>
            <person name="Barry K.W."/>
            <person name="Cichocki N."/>
            <person name="Veneault-Fourrey C."/>
            <person name="LaButti K."/>
            <person name="Lindquist E.A."/>
            <person name="Lipzen A."/>
            <person name="Lundell T."/>
            <person name="Morin E."/>
            <person name="Murat C."/>
            <person name="Sun H."/>
            <person name="Tunlid A."/>
            <person name="Henrissat B."/>
            <person name="Grigoriev I.V."/>
            <person name="Hibbett D.S."/>
            <person name="Martin F."/>
            <person name="Nordberg H.P."/>
            <person name="Cantor M.N."/>
            <person name="Hua S.X."/>
        </authorList>
    </citation>
    <scope>NUCLEOTIDE SEQUENCE [LARGE SCALE GENOMIC DNA]</scope>
    <source>
        <strain evidence="1 2">Marx 270</strain>
    </source>
</reference>
<reference evidence="2" key="2">
    <citation type="submission" date="2015-01" db="EMBL/GenBank/DDBJ databases">
        <title>Evolutionary Origins and Diversification of the Mycorrhizal Mutualists.</title>
        <authorList>
            <consortium name="DOE Joint Genome Institute"/>
            <consortium name="Mycorrhizal Genomics Consortium"/>
            <person name="Kohler A."/>
            <person name="Kuo A."/>
            <person name="Nagy L.G."/>
            <person name="Floudas D."/>
            <person name="Copeland A."/>
            <person name="Barry K.W."/>
            <person name="Cichocki N."/>
            <person name="Veneault-Fourrey C."/>
            <person name="LaButti K."/>
            <person name="Lindquist E.A."/>
            <person name="Lipzen A."/>
            <person name="Lundell T."/>
            <person name="Morin E."/>
            <person name="Murat C."/>
            <person name="Riley R."/>
            <person name="Ohm R."/>
            <person name="Sun H."/>
            <person name="Tunlid A."/>
            <person name="Henrissat B."/>
            <person name="Grigoriev I.V."/>
            <person name="Hibbett D.S."/>
            <person name="Martin F."/>
        </authorList>
    </citation>
    <scope>NUCLEOTIDE SEQUENCE [LARGE SCALE GENOMIC DNA]</scope>
    <source>
        <strain evidence="2">Marx 270</strain>
    </source>
</reference>
<gene>
    <name evidence="1" type="ORF">M404DRAFT_991689</name>
</gene>
<sequence>MFQALQPIKTSVHTRIVFLKVQVLCTFYRLTQAPSAVAFSPTQESFHPAKAET</sequence>
<keyword evidence="2" id="KW-1185">Reference proteome</keyword>
<dbReference type="InParanoid" id="A0A0C3KZN0"/>
<proteinExistence type="predicted"/>
<dbReference type="AlphaFoldDB" id="A0A0C3KZN0"/>
<dbReference type="Proteomes" id="UP000054217">
    <property type="component" value="Unassembled WGS sequence"/>
</dbReference>
<evidence type="ECO:0000313" key="2">
    <source>
        <dbReference type="Proteomes" id="UP000054217"/>
    </source>
</evidence>
<evidence type="ECO:0000313" key="1">
    <source>
        <dbReference type="EMBL" id="KIO14952.1"/>
    </source>
</evidence>
<name>A0A0C3KZN0_PISTI</name>
<dbReference type="EMBL" id="KN831944">
    <property type="protein sequence ID" value="KIO14952.1"/>
    <property type="molecule type" value="Genomic_DNA"/>
</dbReference>
<protein>
    <submittedName>
        <fullName evidence="1">Uncharacterized protein</fullName>
    </submittedName>
</protein>
<organism evidence="1 2">
    <name type="scientific">Pisolithus tinctorius Marx 270</name>
    <dbReference type="NCBI Taxonomy" id="870435"/>
    <lineage>
        <taxon>Eukaryota</taxon>
        <taxon>Fungi</taxon>
        <taxon>Dikarya</taxon>
        <taxon>Basidiomycota</taxon>
        <taxon>Agaricomycotina</taxon>
        <taxon>Agaricomycetes</taxon>
        <taxon>Agaricomycetidae</taxon>
        <taxon>Boletales</taxon>
        <taxon>Sclerodermatineae</taxon>
        <taxon>Pisolithaceae</taxon>
        <taxon>Pisolithus</taxon>
    </lineage>
</organism>
<accession>A0A0C3KZN0</accession>